<gene>
    <name evidence="4" type="ORF">Daesc_002640</name>
</gene>
<keyword evidence="5" id="KW-1185">Reference proteome</keyword>
<dbReference type="Proteomes" id="UP001369815">
    <property type="component" value="Unassembled WGS sequence"/>
</dbReference>
<evidence type="ECO:0000313" key="4">
    <source>
        <dbReference type="EMBL" id="KAK6955010.1"/>
    </source>
</evidence>
<protein>
    <recommendedName>
        <fullName evidence="6">Short-chain dehydrogenase</fullName>
    </recommendedName>
</protein>
<evidence type="ECO:0000256" key="3">
    <source>
        <dbReference type="ARBA" id="ARBA00023002"/>
    </source>
</evidence>
<name>A0AAX6MQS1_9PEZI</name>
<dbReference type="EMBL" id="JBANMG010000003">
    <property type="protein sequence ID" value="KAK6955010.1"/>
    <property type="molecule type" value="Genomic_DNA"/>
</dbReference>
<evidence type="ECO:0000256" key="2">
    <source>
        <dbReference type="ARBA" id="ARBA00022857"/>
    </source>
</evidence>
<proteinExistence type="inferred from homology"/>
<comment type="caution">
    <text evidence="4">The sequence shown here is derived from an EMBL/GenBank/DDBJ whole genome shotgun (WGS) entry which is preliminary data.</text>
</comment>
<comment type="similarity">
    <text evidence="1">Belongs to the short-chain dehydrogenases/reductases (SDR) family.</text>
</comment>
<organism evidence="4 5">
    <name type="scientific">Daldinia eschscholtzii</name>
    <dbReference type="NCBI Taxonomy" id="292717"/>
    <lineage>
        <taxon>Eukaryota</taxon>
        <taxon>Fungi</taxon>
        <taxon>Dikarya</taxon>
        <taxon>Ascomycota</taxon>
        <taxon>Pezizomycotina</taxon>
        <taxon>Sordariomycetes</taxon>
        <taxon>Xylariomycetidae</taxon>
        <taxon>Xylariales</taxon>
        <taxon>Hypoxylaceae</taxon>
        <taxon>Daldinia</taxon>
    </lineage>
</organism>
<reference evidence="4 5" key="1">
    <citation type="journal article" date="2024" name="Front Chem Biol">
        <title>Unveiling the potential of Daldinia eschscholtzii MFLUCC 19-0629 through bioactivity and bioinformatics studies for enhanced sustainable agriculture production.</title>
        <authorList>
            <person name="Brooks S."/>
            <person name="Weaver J.A."/>
            <person name="Klomchit A."/>
            <person name="Alharthi S.A."/>
            <person name="Onlamun T."/>
            <person name="Nurani R."/>
            <person name="Vong T.K."/>
            <person name="Alberti F."/>
            <person name="Greco C."/>
        </authorList>
    </citation>
    <scope>NUCLEOTIDE SEQUENCE [LARGE SCALE GENOMIC DNA]</scope>
    <source>
        <strain evidence="4">MFLUCC 19-0629</strain>
    </source>
</reference>
<dbReference type="PANTHER" id="PTHR24320:SF236">
    <property type="entry name" value="SHORT-CHAIN DEHYDROGENASE-RELATED"/>
    <property type="match status" value="1"/>
</dbReference>
<dbReference type="InterPro" id="IPR002347">
    <property type="entry name" value="SDR_fam"/>
</dbReference>
<dbReference type="GO" id="GO:0016491">
    <property type="term" value="F:oxidoreductase activity"/>
    <property type="evidence" value="ECO:0007669"/>
    <property type="project" value="UniProtKB-KW"/>
</dbReference>
<keyword evidence="2" id="KW-0521">NADP</keyword>
<dbReference type="Pfam" id="PF00106">
    <property type="entry name" value="adh_short"/>
    <property type="match status" value="1"/>
</dbReference>
<keyword evidence="3" id="KW-0560">Oxidoreductase</keyword>
<sequence>MADRYSVIKQALFSGKPTFTEKDVPDLTNKVTIVTGSNTGIGKEIARILYLKNAKVYLLARSEEKTKNAIESIRTAVPESKGELTYIHLDLADLPSIKTTAEEFLSREQKLDLLFSNAGVAFPEKGSKTKQGYELQLGVNCLGTFALTQLLTPTLVSTAKTAPLNSVRAIWVSSSAALNIDPKGFLSGVRNIEKQNGMNKYFISKLGNYLHAAEFAKRHREDGVLSASLNPGNLDSDLWRTQGPITTFILRNTVFYPVVYGAYTALYAGLSPHITPDNSGAFVAPWGRIHNVSKAMADAAKRKSEGGSGIGEEFWKWSEEEIKKYI</sequence>
<accession>A0AAX6MQS1</accession>
<dbReference type="SUPFAM" id="SSF51735">
    <property type="entry name" value="NAD(P)-binding Rossmann-fold domains"/>
    <property type="match status" value="1"/>
</dbReference>
<evidence type="ECO:0000313" key="5">
    <source>
        <dbReference type="Proteomes" id="UP001369815"/>
    </source>
</evidence>
<evidence type="ECO:0008006" key="6">
    <source>
        <dbReference type="Google" id="ProtNLM"/>
    </source>
</evidence>
<dbReference type="PANTHER" id="PTHR24320">
    <property type="entry name" value="RETINOL DEHYDROGENASE"/>
    <property type="match status" value="1"/>
</dbReference>
<dbReference type="InterPro" id="IPR036291">
    <property type="entry name" value="NAD(P)-bd_dom_sf"/>
</dbReference>
<dbReference type="Gene3D" id="3.40.50.720">
    <property type="entry name" value="NAD(P)-binding Rossmann-like Domain"/>
    <property type="match status" value="1"/>
</dbReference>
<evidence type="ECO:0000256" key="1">
    <source>
        <dbReference type="ARBA" id="ARBA00006484"/>
    </source>
</evidence>
<dbReference type="AlphaFoldDB" id="A0AAX6MQS1"/>
<dbReference type="PRINTS" id="PR00081">
    <property type="entry name" value="GDHRDH"/>
</dbReference>